<accession>A0A6H9YQL6</accession>
<evidence type="ECO:0000313" key="2">
    <source>
        <dbReference type="Proteomes" id="UP000468735"/>
    </source>
</evidence>
<reference evidence="1 2" key="1">
    <citation type="submission" date="2019-09" db="EMBL/GenBank/DDBJ databases">
        <title>Actinomadura physcomitrii sp. nov., a novel actinomycete isolated from moss [Physcomitrium sphaericum (Ludw) Fuernr].</title>
        <authorList>
            <person name="Zhuang X."/>
            <person name="Liu C."/>
        </authorList>
    </citation>
    <scope>NUCLEOTIDE SEQUENCE [LARGE SCALE GENOMIC DNA]</scope>
    <source>
        <strain evidence="1 2">HMC1</strain>
    </source>
</reference>
<organism evidence="1 2">
    <name type="scientific">Actinomadura rudentiformis</name>
    <dbReference type="NCBI Taxonomy" id="359158"/>
    <lineage>
        <taxon>Bacteria</taxon>
        <taxon>Bacillati</taxon>
        <taxon>Actinomycetota</taxon>
        <taxon>Actinomycetes</taxon>
        <taxon>Streptosporangiales</taxon>
        <taxon>Thermomonosporaceae</taxon>
        <taxon>Actinomadura</taxon>
    </lineage>
</organism>
<dbReference type="EMBL" id="WBMT01000004">
    <property type="protein sequence ID" value="KAB2350204.1"/>
    <property type="molecule type" value="Genomic_DNA"/>
</dbReference>
<dbReference type="RefSeq" id="WP_151559900.1">
    <property type="nucleotide sequence ID" value="NZ_WBMT01000004.1"/>
</dbReference>
<comment type="caution">
    <text evidence="1">The sequence shown here is derived from an EMBL/GenBank/DDBJ whole genome shotgun (WGS) entry which is preliminary data.</text>
</comment>
<sequence>MEKAEEVRVDRRSFNGSVLAVAAGAVLPRPLQSPARVGTSQVKYLEACVTELWTRDWNVGGGALLRQAVQLFGHAREMFDEADYSELVGAQLLTAGANLGVCGSFIAFDAGDLALARRLSQEAGLLAESTHDPVLHAHAYVTMALQSTALARLSGRRGPAREAVRFLDQAADVARHEPSPKLHALIHMRRATAVALLDDSPAVTRAITSARRELDRGPHASDRPWFAFVTGTEITGHEARALADRASITGDRSHVEASAELYAKVLEDPTLLPRNHAFYSALLAAVRLQAGDIRGAVESGERALSALEGTVFSVRTLNTLRPVRAEVDDEEFAGRFDLLAKSLVVQ</sequence>
<dbReference type="Proteomes" id="UP000468735">
    <property type="component" value="Unassembled WGS sequence"/>
</dbReference>
<proteinExistence type="predicted"/>
<keyword evidence="2" id="KW-1185">Reference proteome</keyword>
<dbReference type="AlphaFoldDB" id="A0A6H9YQL6"/>
<name>A0A6H9YQL6_9ACTN</name>
<evidence type="ECO:0008006" key="3">
    <source>
        <dbReference type="Google" id="ProtNLM"/>
    </source>
</evidence>
<evidence type="ECO:0000313" key="1">
    <source>
        <dbReference type="EMBL" id="KAB2350204.1"/>
    </source>
</evidence>
<protein>
    <recommendedName>
        <fullName evidence="3">Transcriptional regulator</fullName>
    </recommendedName>
</protein>
<dbReference type="OrthoDB" id="4506662at2"/>
<gene>
    <name evidence="1" type="ORF">F8566_10460</name>
</gene>